<feature type="non-terminal residue" evidence="2">
    <location>
        <position position="1"/>
    </location>
</feature>
<feature type="region of interest" description="Disordered" evidence="1">
    <location>
        <begin position="77"/>
        <end position="101"/>
    </location>
</feature>
<protein>
    <submittedName>
        <fullName evidence="2">E724096d-86d0-44d0-9f59-e3e4d85d3d88</fullName>
    </submittedName>
</protein>
<feature type="region of interest" description="Disordered" evidence="1">
    <location>
        <begin position="1"/>
        <end position="51"/>
    </location>
</feature>
<sequence>ASVLQPRTRPPQTRRSCSSPGAPGSPPLADEGGTIPAHRVDDGDEAAATRTEITVRPTRCVLQSSAFRRAVCYLPANPASRSRSSASRAAGNARRYPYSAT</sequence>
<feature type="compositionally biased region" description="Low complexity" evidence="1">
    <location>
        <begin position="1"/>
        <end position="22"/>
    </location>
</feature>
<accession>A0A3S4EWE3</accession>
<evidence type="ECO:0000313" key="3">
    <source>
        <dbReference type="Proteomes" id="UP000289323"/>
    </source>
</evidence>
<dbReference type="Proteomes" id="UP000289323">
    <property type="component" value="Unassembled WGS sequence"/>
</dbReference>
<dbReference type="EMBL" id="OUUZ01000001">
    <property type="protein sequence ID" value="SPQ17676.1"/>
    <property type="molecule type" value="Genomic_DNA"/>
</dbReference>
<gene>
    <name evidence="2" type="ORF">TT172_LOCUS95</name>
</gene>
<reference evidence="2 3" key="1">
    <citation type="submission" date="2018-04" db="EMBL/GenBank/DDBJ databases">
        <authorList>
            <person name="Huttner S."/>
            <person name="Dainat J."/>
        </authorList>
    </citation>
    <scope>NUCLEOTIDE SEQUENCE [LARGE SCALE GENOMIC DNA]</scope>
</reference>
<evidence type="ECO:0000256" key="1">
    <source>
        <dbReference type="SAM" id="MobiDB-lite"/>
    </source>
</evidence>
<feature type="compositionally biased region" description="Low complexity" evidence="1">
    <location>
        <begin position="79"/>
        <end position="95"/>
    </location>
</feature>
<name>A0A3S4EWE3_9PEZI</name>
<evidence type="ECO:0000313" key="2">
    <source>
        <dbReference type="EMBL" id="SPQ17676.1"/>
    </source>
</evidence>
<organism evidence="2 3">
    <name type="scientific">Thermothielavioides terrestris</name>
    <dbReference type="NCBI Taxonomy" id="2587410"/>
    <lineage>
        <taxon>Eukaryota</taxon>
        <taxon>Fungi</taxon>
        <taxon>Dikarya</taxon>
        <taxon>Ascomycota</taxon>
        <taxon>Pezizomycotina</taxon>
        <taxon>Sordariomycetes</taxon>
        <taxon>Sordariomycetidae</taxon>
        <taxon>Sordariales</taxon>
        <taxon>Chaetomiaceae</taxon>
        <taxon>Thermothielavioides</taxon>
    </lineage>
</organism>
<dbReference type="AlphaFoldDB" id="A0A3S4EWE3"/>
<proteinExistence type="predicted"/>